<feature type="region of interest" description="Disordered" evidence="5">
    <location>
        <begin position="160"/>
        <end position="253"/>
    </location>
</feature>
<dbReference type="Pfam" id="PF00642">
    <property type="entry name" value="zf-CCCH"/>
    <property type="match status" value="1"/>
</dbReference>
<dbReference type="InterPro" id="IPR052824">
    <property type="entry name" value="m6A_RNA_Methylation_Regulator"/>
</dbReference>
<evidence type="ECO:0000256" key="5">
    <source>
        <dbReference type="SAM" id="MobiDB-lite"/>
    </source>
</evidence>
<dbReference type="Gene3D" id="4.10.1000.10">
    <property type="entry name" value="Zinc finger, CCCH-type"/>
    <property type="match status" value="1"/>
</dbReference>
<feature type="compositionally biased region" description="Basic residues" evidence="5">
    <location>
        <begin position="32"/>
        <end position="42"/>
    </location>
</feature>
<feature type="compositionally biased region" description="Basic residues" evidence="5">
    <location>
        <begin position="372"/>
        <end position="382"/>
    </location>
</feature>
<feature type="domain" description="C3H1-type" evidence="6">
    <location>
        <begin position="132"/>
        <end position="160"/>
    </location>
</feature>
<proteinExistence type="predicted"/>
<keyword evidence="8" id="KW-1185">Reference proteome</keyword>
<feature type="compositionally biased region" description="Basic and acidic residues" evidence="5">
    <location>
        <begin position="549"/>
        <end position="588"/>
    </location>
</feature>
<dbReference type="AlphaFoldDB" id="A0AAV7NJ46"/>
<reference evidence="7" key="1">
    <citation type="journal article" date="2022" name="bioRxiv">
        <title>Sequencing and chromosome-scale assembly of the giantPleurodeles waltlgenome.</title>
        <authorList>
            <person name="Brown T."/>
            <person name="Elewa A."/>
            <person name="Iarovenko S."/>
            <person name="Subramanian E."/>
            <person name="Araus A.J."/>
            <person name="Petzold A."/>
            <person name="Susuki M."/>
            <person name="Suzuki K.-i.T."/>
            <person name="Hayashi T."/>
            <person name="Toyoda A."/>
            <person name="Oliveira C."/>
            <person name="Osipova E."/>
            <person name="Leigh N.D."/>
            <person name="Simon A."/>
            <person name="Yun M.H."/>
        </authorList>
    </citation>
    <scope>NUCLEOTIDE SEQUENCE</scope>
    <source>
        <strain evidence="7">20211129_DDA</strain>
        <tissue evidence="7">Liver</tissue>
    </source>
</reference>
<feature type="non-terminal residue" evidence="7">
    <location>
        <position position="818"/>
    </location>
</feature>
<accession>A0AAV7NJ46</accession>
<feature type="compositionally biased region" description="Polar residues" evidence="5">
    <location>
        <begin position="526"/>
        <end position="535"/>
    </location>
</feature>
<comment type="caution">
    <text evidence="7">The sequence shown here is derived from an EMBL/GenBank/DDBJ whole genome shotgun (WGS) entry which is preliminary data.</text>
</comment>
<feature type="compositionally biased region" description="Basic residues" evidence="5">
    <location>
        <begin position="78"/>
        <end position="103"/>
    </location>
</feature>
<dbReference type="PANTHER" id="PTHR13585">
    <property type="entry name" value="CHASCON, ISOFORM D-RELATED"/>
    <property type="match status" value="1"/>
</dbReference>
<dbReference type="PANTHER" id="PTHR13585:SF19">
    <property type="entry name" value="ZINC FINGER CCCH DOMAIN-CONTAINING PROTEIN 13"/>
    <property type="match status" value="1"/>
</dbReference>
<feature type="compositionally biased region" description="Basic and acidic residues" evidence="5">
    <location>
        <begin position="172"/>
        <end position="232"/>
    </location>
</feature>
<dbReference type="SMART" id="SM00356">
    <property type="entry name" value="ZnF_C3H1"/>
    <property type="match status" value="1"/>
</dbReference>
<feature type="compositionally biased region" description="Polar residues" evidence="5">
    <location>
        <begin position="108"/>
        <end position="119"/>
    </location>
</feature>
<gene>
    <name evidence="7" type="ORF">NDU88_002911</name>
</gene>
<evidence type="ECO:0000259" key="6">
    <source>
        <dbReference type="PROSITE" id="PS50103"/>
    </source>
</evidence>
<feature type="compositionally biased region" description="Low complexity" evidence="5">
    <location>
        <begin position="461"/>
        <end position="495"/>
    </location>
</feature>
<protein>
    <recommendedName>
        <fullName evidence="6">C3H1-type domain-containing protein</fullName>
    </recommendedName>
</protein>
<dbReference type="Proteomes" id="UP001066276">
    <property type="component" value="Chromosome 8"/>
</dbReference>
<feature type="compositionally biased region" description="Basic and acidic residues" evidence="5">
    <location>
        <begin position="383"/>
        <end position="417"/>
    </location>
</feature>
<keyword evidence="2 4" id="KW-0863">Zinc-finger</keyword>
<evidence type="ECO:0000313" key="7">
    <source>
        <dbReference type="EMBL" id="KAJ1114679.1"/>
    </source>
</evidence>
<feature type="compositionally biased region" description="Basic and acidic residues" evidence="5">
    <location>
        <begin position="599"/>
        <end position="773"/>
    </location>
</feature>
<feature type="compositionally biased region" description="Basic residues" evidence="5">
    <location>
        <begin position="310"/>
        <end position="320"/>
    </location>
</feature>
<evidence type="ECO:0000256" key="3">
    <source>
        <dbReference type="ARBA" id="ARBA00022833"/>
    </source>
</evidence>
<organism evidence="7 8">
    <name type="scientific">Pleurodeles waltl</name>
    <name type="common">Iberian ribbed newt</name>
    <dbReference type="NCBI Taxonomy" id="8319"/>
    <lineage>
        <taxon>Eukaryota</taxon>
        <taxon>Metazoa</taxon>
        <taxon>Chordata</taxon>
        <taxon>Craniata</taxon>
        <taxon>Vertebrata</taxon>
        <taxon>Euteleostomi</taxon>
        <taxon>Amphibia</taxon>
        <taxon>Batrachia</taxon>
        <taxon>Caudata</taxon>
        <taxon>Salamandroidea</taxon>
        <taxon>Salamandridae</taxon>
        <taxon>Pleurodelinae</taxon>
        <taxon>Pleurodeles</taxon>
    </lineage>
</organism>
<evidence type="ECO:0000313" key="8">
    <source>
        <dbReference type="Proteomes" id="UP001066276"/>
    </source>
</evidence>
<feature type="compositionally biased region" description="Basic and acidic residues" evidence="5">
    <location>
        <begin position="278"/>
        <end position="289"/>
    </location>
</feature>
<dbReference type="GO" id="GO:0008270">
    <property type="term" value="F:zinc ion binding"/>
    <property type="evidence" value="ECO:0007669"/>
    <property type="project" value="UniProtKB-KW"/>
</dbReference>
<feature type="compositionally biased region" description="Basic and acidic residues" evidence="5">
    <location>
        <begin position="782"/>
        <end position="818"/>
    </location>
</feature>
<dbReference type="PROSITE" id="PS50103">
    <property type="entry name" value="ZF_C3H1"/>
    <property type="match status" value="1"/>
</dbReference>
<feature type="compositionally biased region" description="Low complexity" evidence="5">
    <location>
        <begin position="13"/>
        <end position="31"/>
    </location>
</feature>
<feature type="zinc finger region" description="C3H1-type" evidence="4">
    <location>
        <begin position="132"/>
        <end position="160"/>
    </location>
</feature>
<evidence type="ECO:0000256" key="2">
    <source>
        <dbReference type="ARBA" id="ARBA00022771"/>
    </source>
</evidence>
<dbReference type="InterPro" id="IPR000571">
    <property type="entry name" value="Znf_CCCH"/>
</dbReference>
<dbReference type="SUPFAM" id="SSF90229">
    <property type="entry name" value="CCCH zinc finger"/>
    <property type="match status" value="1"/>
</dbReference>
<keyword evidence="3 4" id="KW-0862">Zinc</keyword>
<keyword evidence="1 4" id="KW-0479">Metal-binding</keyword>
<sequence>TESGGSCSRSLVRGGPSRCPPWSSRSSGSRSYRGRKRRRSRVRSGFLFGPRALGGGFGLPVPGGAQSSVTARDSSRRGGVRRWPLSRKLKGRKKTKMSKIRRKVTVENAKTISDSTSRRPSVFERLGPSTGMSTETHCRNWQNTGVCGFGKTCRYIHGPSPRGKGFTGSYRRSPERPTGDLRERMKNKRQEIETEPPKRSTEDPASPVRKESSRGRHREKDDIKITKERTPDSEEENADWETQRDDSDIGDVNYDYDHELSLELKRQKIQRELMKLEQENMEKREEIIINKEISPEVLRSKRTPSPSPRKSSKSPKRKLSPKASSSKKEKKASIVSSPLSDHQRSSKGSQSKKKGPRTPSPPPPSLEEILVVKKHKEKHKSKDRAEEKIKEGKEKLRDLEKHKDKKEKLRDHSEGSRRQKRSPSPADHSGSNSSHSREYSPPSARRRPVSPVPAKSTVQKHSFSQSRSRSVSPSGPHHSPVSSRHQSPSSQSGSSEQHHSVSPRRKRTPSPSYQRAASPLARCSASPYSARTSTSPHKKLRSPSKNRSPVREKARADRERTTVSRERRHERRDDTRGEKKKERDIRDERDDDLSQSTSKDQRDDRESRESRDLRDNRDGRDRRDVKDSKETRDSRDARDYRDVRDSRDQRDARSTRDTSEYRDRESRESHRKEEPYDESRSYARGHGREEPSRSESRNESRNERSGRSRGRVPDIQEKGNRGRSQADYHDNWESRSGYSERDRYDSREQARDASFDRRHGERDRRDNRERDQRPSSPVRHQGRNDDLDRDERREERRVDRPDDRRDERTREREREKER</sequence>
<evidence type="ECO:0000256" key="1">
    <source>
        <dbReference type="ARBA" id="ARBA00022723"/>
    </source>
</evidence>
<evidence type="ECO:0000256" key="4">
    <source>
        <dbReference type="PROSITE-ProRule" id="PRU00723"/>
    </source>
</evidence>
<dbReference type="InterPro" id="IPR036855">
    <property type="entry name" value="Znf_CCCH_sf"/>
</dbReference>
<feature type="non-terminal residue" evidence="7">
    <location>
        <position position="1"/>
    </location>
</feature>
<feature type="region of interest" description="Disordered" evidence="5">
    <location>
        <begin position="278"/>
        <end position="818"/>
    </location>
</feature>
<dbReference type="EMBL" id="JANPWB010000012">
    <property type="protein sequence ID" value="KAJ1114679.1"/>
    <property type="molecule type" value="Genomic_DNA"/>
</dbReference>
<name>A0AAV7NJ46_PLEWA</name>
<feature type="region of interest" description="Disordered" evidence="5">
    <location>
        <begin position="1"/>
        <end position="136"/>
    </location>
</feature>